<dbReference type="SMART" id="SM00862">
    <property type="entry name" value="Trans_reg_C"/>
    <property type="match status" value="1"/>
</dbReference>
<gene>
    <name evidence="10" type="ORF">PGRAT_01185</name>
</gene>
<dbReference type="InterPro" id="IPR005158">
    <property type="entry name" value="BTAD"/>
</dbReference>
<dbReference type="GO" id="GO:0006355">
    <property type="term" value="P:regulation of DNA-templated transcription"/>
    <property type="evidence" value="ECO:0007669"/>
    <property type="project" value="InterPro"/>
</dbReference>
<feature type="DNA-binding region" description="OmpR/PhoB-type" evidence="7">
    <location>
        <begin position="126"/>
        <end position="230"/>
    </location>
</feature>
<evidence type="ECO:0000256" key="6">
    <source>
        <dbReference type="PROSITE-ProRule" id="PRU00169"/>
    </source>
</evidence>
<dbReference type="OrthoDB" id="3190595at2"/>
<evidence type="ECO:0000256" key="3">
    <source>
        <dbReference type="ARBA" id="ARBA00023015"/>
    </source>
</evidence>
<dbReference type="PROSITE" id="PS51755">
    <property type="entry name" value="OMPR_PHOB"/>
    <property type="match status" value="1"/>
</dbReference>
<dbReference type="eggNOG" id="COG3947">
    <property type="taxonomic scope" value="Bacteria"/>
</dbReference>
<keyword evidence="2" id="KW-0902">Two-component regulatory system</keyword>
<evidence type="ECO:0000313" key="11">
    <source>
        <dbReference type="Proteomes" id="UP000029500"/>
    </source>
</evidence>
<sequence>MKAILIDDEELALKYLEHQLLMLGDFEIAGKYTDPLQGKQTVEETDIDIVFLDIHIPELNGIELAEMLLERKPCLQVVFVTAYDEYAIKAFELNALDYVLKPVHLDRLRLTVQRLNSYRKAGMAASSTAQFKNWKILMFDDFRIYEGTQEHAPLQWRTAKAQEIFYYLLHHRGKVVSKATLIELLWADFDLNRAYPQLYTAVYHIRRMLEPFSRDRILLQNTADGYLLKLEGIYLDVDEFDRFVKAGLELSKDTVSEYERILKLFKSEYLEGYDYVWAELERQRFQLQWIRLKQNLVHWYVESEELEQAFKHIEHVCTRYPLEEQAQLLYLQICDRMGFHFLVQRQYALLEAVMEAELSEKPNQEIVKWYKNWEKKRQKG</sequence>
<organism evidence="10 11">
    <name type="scientific">Paenibacillus graminis</name>
    <dbReference type="NCBI Taxonomy" id="189425"/>
    <lineage>
        <taxon>Bacteria</taxon>
        <taxon>Bacillati</taxon>
        <taxon>Bacillota</taxon>
        <taxon>Bacilli</taxon>
        <taxon>Bacillales</taxon>
        <taxon>Paenibacillaceae</taxon>
        <taxon>Paenibacillus</taxon>
    </lineage>
</organism>
<dbReference type="InterPro" id="IPR036388">
    <property type="entry name" value="WH-like_DNA-bd_sf"/>
</dbReference>
<dbReference type="InterPro" id="IPR001867">
    <property type="entry name" value="OmpR/PhoB-type_DNA-bd"/>
</dbReference>
<dbReference type="SMART" id="SM01043">
    <property type="entry name" value="BTAD"/>
    <property type="match status" value="1"/>
</dbReference>
<protein>
    <recommendedName>
        <fullName evidence="12">Response regulator receiver protein</fullName>
    </recommendedName>
</protein>
<keyword evidence="3" id="KW-0805">Transcription regulation</keyword>
<keyword evidence="6" id="KW-0597">Phosphoprotein</keyword>
<dbReference type="EMBL" id="CP009287">
    <property type="protein sequence ID" value="AIQ66417.1"/>
    <property type="molecule type" value="Genomic_DNA"/>
</dbReference>
<dbReference type="InterPro" id="IPR016032">
    <property type="entry name" value="Sig_transdc_resp-reg_C-effctor"/>
</dbReference>
<evidence type="ECO:0000259" key="9">
    <source>
        <dbReference type="PROSITE" id="PS51755"/>
    </source>
</evidence>
<dbReference type="InterPro" id="IPR011990">
    <property type="entry name" value="TPR-like_helical_dom_sf"/>
</dbReference>
<keyword evidence="5" id="KW-0804">Transcription</keyword>
<dbReference type="PROSITE" id="PS50110">
    <property type="entry name" value="RESPONSE_REGULATORY"/>
    <property type="match status" value="1"/>
</dbReference>
<dbReference type="PANTHER" id="PTHR35807">
    <property type="entry name" value="TRANSCRIPTIONAL REGULATOR REDD-RELATED"/>
    <property type="match status" value="1"/>
</dbReference>
<name>A0A089LZW2_9BACL</name>
<dbReference type="AlphaFoldDB" id="A0A089LZW2"/>
<dbReference type="Pfam" id="PF00486">
    <property type="entry name" value="Trans_reg_C"/>
    <property type="match status" value="1"/>
</dbReference>
<dbReference type="Gene3D" id="3.40.50.2300">
    <property type="match status" value="1"/>
</dbReference>
<dbReference type="RefSeq" id="WP_025708582.1">
    <property type="nucleotide sequence ID" value="NZ_CP009287.1"/>
</dbReference>
<dbReference type="HOGENOM" id="CLU_000445_14_3_9"/>
<dbReference type="SUPFAM" id="SSF48452">
    <property type="entry name" value="TPR-like"/>
    <property type="match status" value="1"/>
</dbReference>
<dbReference type="Pfam" id="PF00072">
    <property type="entry name" value="Response_reg"/>
    <property type="match status" value="1"/>
</dbReference>
<keyword evidence="4 7" id="KW-0238">DNA-binding</keyword>
<dbReference type="GO" id="GO:0000160">
    <property type="term" value="P:phosphorelay signal transduction system"/>
    <property type="evidence" value="ECO:0007669"/>
    <property type="project" value="UniProtKB-KW"/>
</dbReference>
<dbReference type="KEGG" id="pgm:PGRAT_01185"/>
<dbReference type="GO" id="GO:0003677">
    <property type="term" value="F:DNA binding"/>
    <property type="evidence" value="ECO:0007669"/>
    <property type="project" value="UniProtKB-UniRule"/>
</dbReference>
<proteinExistence type="inferred from homology"/>
<dbReference type="InterPro" id="IPR011006">
    <property type="entry name" value="CheY-like_superfamily"/>
</dbReference>
<evidence type="ECO:0000256" key="2">
    <source>
        <dbReference type="ARBA" id="ARBA00023012"/>
    </source>
</evidence>
<feature type="domain" description="Response regulatory" evidence="8">
    <location>
        <begin position="2"/>
        <end position="116"/>
    </location>
</feature>
<evidence type="ECO:0000259" key="8">
    <source>
        <dbReference type="PROSITE" id="PS50110"/>
    </source>
</evidence>
<dbReference type="SUPFAM" id="SSF46894">
    <property type="entry name" value="C-terminal effector domain of the bipartite response regulators"/>
    <property type="match status" value="1"/>
</dbReference>
<dbReference type="Proteomes" id="UP000029500">
    <property type="component" value="Chromosome"/>
</dbReference>
<reference evidence="10 11" key="1">
    <citation type="submission" date="2014-08" db="EMBL/GenBank/DDBJ databases">
        <title>Comparative genomics of the Paenibacillus odorifer group.</title>
        <authorList>
            <person name="den Bakker H.C."/>
            <person name="Tsai Y.-C."/>
            <person name="Martin N."/>
            <person name="Korlach J."/>
            <person name="Wiedmann M."/>
        </authorList>
    </citation>
    <scope>NUCLEOTIDE SEQUENCE [LARGE SCALE GENOMIC DNA]</scope>
    <source>
        <strain evidence="10 11">DSM 15220</strain>
    </source>
</reference>
<dbReference type="InterPro" id="IPR001789">
    <property type="entry name" value="Sig_transdc_resp-reg_receiver"/>
</dbReference>
<dbReference type="Gene3D" id="1.10.10.10">
    <property type="entry name" value="Winged helix-like DNA-binding domain superfamily/Winged helix DNA-binding domain"/>
    <property type="match status" value="1"/>
</dbReference>
<keyword evidence="11" id="KW-1185">Reference proteome</keyword>
<evidence type="ECO:0000256" key="7">
    <source>
        <dbReference type="PROSITE-ProRule" id="PRU01091"/>
    </source>
</evidence>
<dbReference type="SUPFAM" id="SSF52172">
    <property type="entry name" value="CheY-like"/>
    <property type="match status" value="1"/>
</dbReference>
<feature type="domain" description="OmpR/PhoB-type" evidence="9">
    <location>
        <begin position="126"/>
        <end position="230"/>
    </location>
</feature>
<evidence type="ECO:0008006" key="12">
    <source>
        <dbReference type="Google" id="ProtNLM"/>
    </source>
</evidence>
<feature type="modified residue" description="4-aspartylphosphate" evidence="6">
    <location>
        <position position="53"/>
    </location>
</feature>
<dbReference type="Pfam" id="PF03704">
    <property type="entry name" value="BTAD"/>
    <property type="match status" value="1"/>
</dbReference>
<evidence type="ECO:0000256" key="4">
    <source>
        <dbReference type="ARBA" id="ARBA00023125"/>
    </source>
</evidence>
<dbReference type="InterPro" id="IPR051677">
    <property type="entry name" value="AfsR-DnrI-RedD_regulator"/>
</dbReference>
<comment type="similarity">
    <text evidence="1">Belongs to the AfsR/DnrI/RedD regulatory family.</text>
</comment>
<dbReference type="SMART" id="SM00448">
    <property type="entry name" value="REC"/>
    <property type="match status" value="1"/>
</dbReference>
<evidence type="ECO:0000256" key="1">
    <source>
        <dbReference type="ARBA" id="ARBA00005820"/>
    </source>
</evidence>
<evidence type="ECO:0000313" key="10">
    <source>
        <dbReference type="EMBL" id="AIQ66417.1"/>
    </source>
</evidence>
<dbReference type="PANTHER" id="PTHR35807:SF2">
    <property type="entry name" value="TRANSCRIPTIONAL ACTIVATOR DOMAIN"/>
    <property type="match status" value="1"/>
</dbReference>
<dbReference type="STRING" id="189425.PGRAT_01185"/>
<dbReference type="Gene3D" id="1.25.40.10">
    <property type="entry name" value="Tetratricopeptide repeat domain"/>
    <property type="match status" value="1"/>
</dbReference>
<evidence type="ECO:0000256" key="5">
    <source>
        <dbReference type="ARBA" id="ARBA00023163"/>
    </source>
</evidence>
<accession>A0A089LZW2</accession>